<dbReference type="Pfam" id="PF09819">
    <property type="entry name" value="ABC_cobalt"/>
    <property type="match status" value="1"/>
</dbReference>
<gene>
    <name evidence="2" type="ORF">ERX40_06825</name>
</gene>
<keyword evidence="1" id="KW-1133">Transmembrane helix</keyword>
<organism evidence="2 3">
    <name type="scientific">Macrococcus carouselicus</name>
    <dbReference type="NCBI Taxonomy" id="69969"/>
    <lineage>
        <taxon>Bacteria</taxon>
        <taxon>Bacillati</taxon>
        <taxon>Bacillota</taxon>
        <taxon>Bacilli</taxon>
        <taxon>Bacillales</taxon>
        <taxon>Staphylococcaceae</taxon>
        <taxon>Macrococcus</taxon>
    </lineage>
</organism>
<proteinExistence type="predicted"/>
<feature type="transmembrane region" description="Helical" evidence="1">
    <location>
        <begin position="145"/>
        <end position="167"/>
    </location>
</feature>
<dbReference type="Proteomes" id="UP000295280">
    <property type="component" value="Unassembled WGS sequence"/>
</dbReference>
<dbReference type="PIRSF" id="PIRSF037394">
    <property type="entry name" value="ABC_thiamine-permease_YkoE_prd"/>
    <property type="match status" value="1"/>
</dbReference>
<comment type="caution">
    <text evidence="2">The sequence shown here is derived from an EMBL/GenBank/DDBJ whole genome shotgun (WGS) entry which is preliminary data.</text>
</comment>
<evidence type="ECO:0000256" key="1">
    <source>
        <dbReference type="SAM" id="Phobius"/>
    </source>
</evidence>
<dbReference type="EMBL" id="SCWD01000002">
    <property type="protein sequence ID" value="TDM02261.1"/>
    <property type="molecule type" value="Genomic_DNA"/>
</dbReference>
<feature type="transmembrane region" description="Helical" evidence="1">
    <location>
        <begin position="112"/>
        <end position="133"/>
    </location>
</feature>
<dbReference type="AlphaFoldDB" id="A0A9Q8CLW3"/>
<name>A0A9Q8CLW3_9STAP</name>
<protein>
    <submittedName>
        <fullName evidence="2">Thiamine ABC transporter permease</fullName>
    </submittedName>
</protein>
<accession>A0A9Q8CLW3</accession>
<feature type="transmembrane region" description="Helical" evidence="1">
    <location>
        <begin position="7"/>
        <end position="28"/>
    </location>
</feature>
<dbReference type="InterPro" id="IPR017195">
    <property type="entry name" value="ABC_thiamin-permease_prd"/>
</dbReference>
<keyword evidence="3" id="KW-1185">Reference proteome</keyword>
<sequence>MKKGLTLSDILVTVLVAVIFGFIYNLWWLPYEAVKPLGLHFDQLAYGMWFAAAVAAYLIVPKYGIALLAEFAAGAGETIVMGKFDIVTLVYAFLQGLACELVFMAFRYKSRRAAVCILAGVAAALISLPIDYYYGYMKEVAAWNLMLFILFRVISGAVLAGIMPYLLVKALDQTGVTKLFRSASQEDYDAL</sequence>
<feature type="transmembrane region" description="Helical" evidence="1">
    <location>
        <begin position="84"/>
        <end position="106"/>
    </location>
</feature>
<reference evidence="2 3" key="1">
    <citation type="submission" date="2019-01" db="EMBL/GenBank/DDBJ databases">
        <title>Draft genome sequences of the type strains of six Macrococcus species.</title>
        <authorList>
            <person name="Mazhar S."/>
            <person name="Altermann E."/>
            <person name="Hill C."/>
            <person name="Mcauliffe O."/>
        </authorList>
    </citation>
    <scope>NUCLEOTIDE SEQUENCE [LARGE SCALE GENOMIC DNA]</scope>
    <source>
        <strain evidence="2 3">ATCC 51828</strain>
    </source>
</reference>
<dbReference type="OrthoDB" id="8017424at2"/>
<evidence type="ECO:0000313" key="2">
    <source>
        <dbReference type="EMBL" id="TDM02261.1"/>
    </source>
</evidence>
<keyword evidence="1" id="KW-0812">Transmembrane</keyword>
<evidence type="ECO:0000313" key="3">
    <source>
        <dbReference type="Proteomes" id="UP000295280"/>
    </source>
</evidence>
<feature type="transmembrane region" description="Helical" evidence="1">
    <location>
        <begin position="48"/>
        <end position="72"/>
    </location>
</feature>
<keyword evidence="1" id="KW-0472">Membrane</keyword>
<dbReference type="RefSeq" id="WP_133417748.1">
    <property type="nucleotide sequence ID" value="NZ_SCWD01000002.1"/>
</dbReference>